<feature type="transmembrane region" description="Helical" evidence="16">
    <location>
        <begin position="265"/>
        <end position="286"/>
    </location>
</feature>
<evidence type="ECO:0000256" key="10">
    <source>
        <dbReference type="ARBA" id="ARBA00023286"/>
    </source>
</evidence>
<keyword evidence="2" id="KW-0813">Transport</keyword>
<gene>
    <name evidence="18" type="ORF">C0Q70_01850</name>
</gene>
<comment type="caution">
    <text evidence="18">The sequence shown here is derived from an EMBL/GenBank/DDBJ whole genome shotgun (WGS) entry which is preliminary data.</text>
</comment>
<feature type="site" description="Crucial to convey clamshell closure to channel opening" evidence="13">
    <location>
        <position position="375"/>
    </location>
</feature>
<evidence type="ECO:0000256" key="15">
    <source>
        <dbReference type="SAM" id="MobiDB-lite"/>
    </source>
</evidence>
<evidence type="ECO:0000256" key="8">
    <source>
        <dbReference type="ARBA" id="ARBA00023170"/>
    </source>
</evidence>
<evidence type="ECO:0000313" key="19">
    <source>
        <dbReference type="Proteomes" id="UP000245119"/>
    </source>
</evidence>
<keyword evidence="7 16" id="KW-0472">Membrane</keyword>
<dbReference type="GO" id="GO:0015276">
    <property type="term" value="F:ligand-gated monoatomic ion channel activity"/>
    <property type="evidence" value="ECO:0007669"/>
    <property type="project" value="InterPro"/>
</dbReference>
<dbReference type="GO" id="GO:0005886">
    <property type="term" value="C:plasma membrane"/>
    <property type="evidence" value="ECO:0007669"/>
    <property type="project" value="UniProtKB-SubCell"/>
</dbReference>
<protein>
    <recommendedName>
        <fullName evidence="17">Ionotropic glutamate receptor C-terminal domain-containing protein</fullName>
    </recommendedName>
</protein>
<feature type="site" description="Interaction with the cone snail toxin Con-ikot-ikot" evidence="13">
    <location>
        <position position="408"/>
    </location>
</feature>
<evidence type="ECO:0000256" key="14">
    <source>
        <dbReference type="PIRSR" id="PIRSR601508-3"/>
    </source>
</evidence>
<keyword evidence="14" id="KW-1015">Disulfide bond</keyword>
<feature type="disulfide bond" evidence="14">
    <location>
        <begin position="458"/>
        <end position="513"/>
    </location>
</feature>
<feature type="transmembrane region" description="Helical" evidence="16">
    <location>
        <begin position="307"/>
        <end position="326"/>
    </location>
</feature>
<dbReference type="InterPro" id="IPR001508">
    <property type="entry name" value="Iono_Glu_rcpt_met"/>
</dbReference>
<dbReference type="Proteomes" id="UP000245119">
    <property type="component" value="Linkage Group LG1"/>
</dbReference>
<keyword evidence="8" id="KW-0675">Receptor</keyword>
<evidence type="ECO:0000256" key="5">
    <source>
        <dbReference type="ARBA" id="ARBA00022989"/>
    </source>
</evidence>
<dbReference type="PANTHER" id="PTHR18966">
    <property type="entry name" value="IONOTROPIC GLUTAMATE RECEPTOR"/>
    <property type="match status" value="1"/>
</dbReference>
<dbReference type="Pfam" id="PF00060">
    <property type="entry name" value="Lig_chan"/>
    <property type="match status" value="1"/>
</dbReference>
<proteinExistence type="predicted"/>
<evidence type="ECO:0000259" key="17">
    <source>
        <dbReference type="SMART" id="SM00079"/>
    </source>
</evidence>
<dbReference type="GO" id="GO:0038023">
    <property type="term" value="F:signaling receptor activity"/>
    <property type="evidence" value="ECO:0007669"/>
    <property type="project" value="InterPro"/>
</dbReference>
<feature type="transmembrane region" description="Helical" evidence="16">
    <location>
        <begin position="527"/>
        <end position="552"/>
    </location>
</feature>
<evidence type="ECO:0000256" key="13">
    <source>
        <dbReference type="PIRSR" id="PIRSR601508-2"/>
    </source>
</evidence>
<evidence type="ECO:0000256" key="2">
    <source>
        <dbReference type="ARBA" id="ARBA00022448"/>
    </source>
</evidence>
<comment type="subcellular location">
    <subcellularLocation>
        <location evidence="1">Cell membrane</location>
        <topology evidence="1">Multi-pass membrane protein</topology>
    </subcellularLocation>
</comment>
<evidence type="ECO:0000256" key="6">
    <source>
        <dbReference type="ARBA" id="ARBA00023065"/>
    </source>
</evidence>
<feature type="compositionally biased region" description="Basic and acidic residues" evidence="15">
    <location>
        <begin position="630"/>
        <end position="652"/>
    </location>
</feature>
<keyword evidence="5 16" id="KW-1133">Transmembrane helix</keyword>
<evidence type="ECO:0000256" key="11">
    <source>
        <dbReference type="ARBA" id="ARBA00023303"/>
    </source>
</evidence>
<dbReference type="SUPFAM" id="SSF53850">
    <property type="entry name" value="Periplasmic binding protein-like II"/>
    <property type="match status" value="1"/>
</dbReference>
<keyword evidence="10" id="KW-1071">Ligand-gated ion channel</keyword>
<reference evidence="18 19" key="1">
    <citation type="submission" date="2018-04" db="EMBL/GenBank/DDBJ databases">
        <title>The genome of golden apple snail Pomacea canaliculata provides insight into stress tolerance and invasive adaptation.</title>
        <authorList>
            <person name="Liu C."/>
            <person name="Liu B."/>
            <person name="Ren Y."/>
            <person name="Zhang Y."/>
            <person name="Wang H."/>
            <person name="Li S."/>
            <person name="Jiang F."/>
            <person name="Yin L."/>
            <person name="Zhang G."/>
            <person name="Qian W."/>
            <person name="Fan W."/>
        </authorList>
    </citation>
    <scope>NUCLEOTIDE SEQUENCE [LARGE SCALE GENOMIC DNA]</scope>
    <source>
        <strain evidence="18">SZHN2017</strain>
        <tissue evidence="18">Muscle</tissue>
    </source>
</reference>
<feature type="domain" description="Ionotropic glutamate receptor C-terminal" evidence="17">
    <location>
        <begin position="200"/>
        <end position="511"/>
    </location>
</feature>
<dbReference type="Gene3D" id="3.40.190.10">
    <property type="entry name" value="Periplasmic binding protein-like II"/>
    <property type="match status" value="2"/>
</dbReference>
<organism evidence="18 19">
    <name type="scientific">Pomacea canaliculata</name>
    <name type="common">Golden apple snail</name>
    <dbReference type="NCBI Taxonomy" id="400727"/>
    <lineage>
        <taxon>Eukaryota</taxon>
        <taxon>Metazoa</taxon>
        <taxon>Spiralia</taxon>
        <taxon>Lophotrochozoa</taxon>
        <taxon>Mollusca</taxon>
        <taxon>Gastropoda</taxon>
        <taxon>Caenogastropoda</taxon>
        <taxon>Architaenioglossa</taxon>
        <taxon>Ampullarioidea</taxon>
        <taxon>Ampullariidae</taxon>
        <taxon>Pomacea</taxon>
    </lineage>
</organism>
<feature type="binding site" evidence="12">
    <location>
        <position position="444"/>
    </location>
    <ligand>
        <name>L-glutamate</name>
        <dbReference type="ChEBI" id="CHEBI:29985"/>
    </ligand>
</feature>
<accession>A0A2T7Q0L9</accession>
<feature type="binding site" evidence="12">
    <location>
        <position position="403"/>
    </location>
    <ligand>
        <name>L-glutamate</name>
        <dbReference type="ChEBI" id="CHEBI:29985"/>
    </ligand>
</feature>
<dbReference type="InterPro" id="IPR001320">
    <property type="entry name" value="Iontro_rcpt_C"/>
</dbReference>
<evidence type="ECO:0000256" key="7">
    <source>
        <dbReference type="ARBA" id="ARBA00023136"/>
    </source>
</evidence>
<dbReference type="FunFam" id="3.40.190.10:FF:000155">
    <property type="entry name" value="Glutamate receptor ionotropic, NMDA 2B"/>
    <property type="match status" value="1"/>
</dbReference>
<dbReference type="EMBL" id="PZQS01000001">
    <property type="protein sequence ID" value="PVD39222.1"/>
    <property type="molecule type" value="Genomic_DNA"/>
</dbReference>
<keyword evidence="9" id="KW-0325">Glycoprotein</keyword>
<evidence type="ECO:0000256" key="12">
    <source>
        <dbReference type="PIRSR" id="PIRSR601508-1"/>
    </source>
</evidence>
<evidence type="ECO:0000256" key="3">
    <source>
        <dbReference type="ARBA" id="ARBA00022475"/>
    </source>
</evidence>
<evidence type="ECO:0000256" key="9">
    <source>
        <dbReference type="ARBA" id="ARBA00023180"/>
    </source>
</evidence>
<keyword evidence="4 16" id="KW-0812">Transmembrane</keyword>
<dbReference type="PRINTS" id="PR00177">
    <property type="entry name" value="NMDARECEPTOR"/>
</dbReference>
<keyword evidence="19" id="KW-1185">Reference proteome</keyword>
<evidence type="ECO:0000256" key="16">
    <source>
        <dbReference type="SAM" id="Phobius"/>
    </source>
</evidence>
<dbReference type="AlphaFoldDB" id="A0A2T7Q0L9"/>
<evidence type="ECO:0000256" key="4">
    <source>
        <dbReference type="ARBA" id="ARBA00022692"/>
    </source>
</evidence>
<dbReference type="SMART" id="SM00079">
    <property type="entry name" value="PBPe"/>
    <property type="match status" value="1"/>
</dbReference>
<name>A0A2T7Q0L9_POMCA</name>
<keyword evidence="6" id="KW-0406">Ion transport</keyword>
<keyword evidence="11" id="KW-0407">Ion channel</keyword>
<sequence length="750" mass="84860">MRYQWTQFAIVTSQAPGYREFIDTMETLAAHSRQEAMVTISGNGKKGFTVLQEVLTRNTSNTVALKLYVCENGYSEYSGNGGHSGIDWQRLSLDLDPVPPRYPCPAGASLRFDSNGTLQHTELQIINLQGSDNSTSSRQWREVGRWIRTGLNMNEIVWPGKSSSPPSGKPVRSFLRVATLDERPYVMYEKPDPDNKCTEHASVTMELFALRRCRLSNTTVPMCCIGLSVDLLRVFSRELNFDFDFFEVEDGMWGAINKSTEPFDITSWILILMLCIHTVALGVYLFEWLSPDGLDRGDKAEGSERRIASLRLSAAIYFLLFCRRFLHHLVFDESAFRTSVRFLANIWALFAVVFLASYTANLAAFMITKEEFYDLSGIQDWRLQKPTQMNPPFKYATVPQGSTETNIRYNHPSMYHYMRPFNKPSVELGIGAVKSGEIQAFIYDATVLEYYTGKDPGCRLRTVGNWYAMTGYGVGFPPGADNTWVERINKVIFELQRNGEMERLQKFWLAGACYTEKEKKGISNKTLGILNFTSAFILLGGGVLLSVVLLLVEHIYYRFGRKCLMKMDSGCCSFVSLSVGKSLAQGHTEEARARRKRCQDRLCDTQIWRLRHELDLASLKIESLQNQINRGHESDKSSPHEDRTQQKEDSLNRKQPCYDFSQHNGSARRHTLQDASAITSSAPHLLGQESSDTRSECGDAVARLRRSPSYTSAIGDDVCGDDQKLSQKSRYHDGKIYVGVKCTSDKDSIL</sequence>
<dbReference type="OrthoDB" id="5984008at2759"/>
<feature type="region of interest" description="Disordered" evidence="15">
    <location>
        <begin position="629"/>
        <end position="673"/>
    </location>
</feature>
<evidence type="ECO:0000256" key="1">
    <source>
        <dbReference type="ARBA" id="ARBA00004651"/>
    </source>
</evidence>
<feature type="transmembrane region" description="Helical" evidence="16">
    <location>
        <begin position="346"/>
        <end position="367"/>
    </location>
</feature>
<dbReference type="STRING" id="400727.A0A2T7Q0L9"/>
<feature type="binding site" evidence="12">
    <location>
        <position position="402"/>
    </location>
    <ligand>
        <name>L-glutamate</name>
        <dbReference type="ChEBI" id="CHEBI:29985"/>
    </ligand>
</feature>
<keyword evidence="3" id="KW-1003">Cell membrane</keyword>
<evidence type="ECO:0000313" key="18">
    <source>
        <dbReference type="EMBL" id="PVD39222.1"/>
    </source>
</evidence>
<dbReference type="InterPro" id="IPR015683">
    <property type="entry name" value="Ionotropic_Glu_rcpt"/>
</dbReference>